<evidence type="ECO:0000313" key="12">
    <source>
        <dbReference type="Proteomes" id="UP000037997"/>
    </source>
</evidence>
<dbReference type="Proteomes" id="UP000255269">
    <property type="component" value="Unassembled WGS sequence"/>
</dbReference>
<dbReference type="OrthoDB" id="9791737at2"/>
<evidence type="ECO:0000256" key="9">
    <source>
        <dbReference type="HAMAP-Rule" id="MF_01471"/>
    </source>
</evidence>
<sequence length="149" mass="17277">MVEDKFMRVLVMFDLPTKTKKDRQTGTKFRNNLIKLGFFMMQFSVYMRICKGSASAKASINNVRKFVPPRGSIRCLIITEKQFDSMEILLGGVGFNEMMNEPRNLVLFGFDEKKGEYVYADNDKDSDEEKLLQTKSKKTRNIQGSLFEF</sequence>
<comment type="function">
    <text evidence="9">CRISPR (clustered regularly interspaced short palindromic repeat), is an adaptive immune system that provides protection against mobile genetic elements (viruses, transposable elements and conjugative plasmids). CRISPR clusters contain sequences complementary to antecedent mobile elements and target invading nucleic acids. CRISPR clusters are transcribed and processed into CRISPR RNA (crRNA). Functions as a ssRNA-specific endoribonuclease. Involved in the integration of spacer DNA into the CRISPR cassette.</text>
</comment>
<keyword evidence="7 9" id="KW-0460">Magnesium</keyword>
<dbReference type="GO" id="GO:0016787">
    <property type="term" value="F:hydrolase activity"/>
    <property type="evidence" value="ECO:0007669"/>
    <property type="project" value="UniProtKB-KW"/>
</dbReference>
<dbReference type="GO" id="GO:0046872">
    <property type="term" value="F:metal ion binding"/>
    <property type="evidence" value="ECO:0007669"/>
    <property type="project" value="UniProtKB-UniRule"/>
</dbReference>
<dbReference type="STRING" id="35818.HPU229336_05705"/>
<name>A0A0N0LSJ9_9HELI</name>
<dbReference type="Proteomes" id="UP000037997">
    <property type="component" value="Unassembled WGS sequence"/>
</dbReference>
<keyword evidence="6 9" id="KW-0378">Hydrolase</keyword>
<dbReference type="EC" id="3.1.-.-" evidence="9"/>
<keyword evidence="5 9" id="KW-0255">Endonuclease</keyword>
<comment type="subunit">
    <text evidence="9">Homodimer, forms a heterotetramer with a Cas1 homodimer.</text>
</comment>
<dbReference type="GO" id="GO:0043571">
    <property type="term" value="P:maintenance of CRISPR repeat elements"/>
    <property type="evidence" value="ECO:0007669"/>
    <property type="project" value="UniProtKB-UniRule"/>
</dbReference>
<comment type="similarity">
    <text evidence="2 9">Belongs to the CRISPR-associated endoribonuclease Cas2 protein family.</text>
</comment>
<dbReference type="InterPro" id="IPR021127">
    <property type="entry name" value="CRISPR_associated_Cas2"/>
</dbReference>
<evidence type="ECO:0000256" key="1">
    <source>
        <dbReference type="ARBA" id="ARBA00001946"/>
    </source>
</evidence>
<evidence type="ECO:0000256" key="6">
    <source>
        <dbReference type="ARBA" id="ARBA00022801"/>
    </source>
</evidence>
<dbReference type="PATRIC" id="fig|35818.11.peg.2251"/>
<dbReference type="EMBL" id="UGJF01000001">
    <property type="protein sequence ID" value="STQ87553.1"/>
    <property type="molecule type" value="Genomic_DNA"/>
</dbReference>
<dbReference type="EMBL" id="JNOC01000079">
    <property type="protein sequence ID" value="KPH54851.1"/>
    <property type="molecule type" value="Genomic_DNA"/>
</dbReference>
<evidence type="ECO:0000313" key="13">
    <source>
        <dbReference type="Proteomes" id="UP000255269"/>
    </source>
</evidence>
<evidence type="ECO:0000256" key="7">
    <source>
        <dbReference type="ARBA" id="ARBA00022842"/>
    </source>
</evidence>
<reference evidence="10 12" key="1">
    <citation type="submission" date="2014-06" db="EMBL/GenBank/DDBJ databases">
        <title>Helicobacter pullorum isolates in fresh chicken meat - phenotypic and genotypic features.</title>
        <authorList>
            <person name="Borges V."/>
            <person name="Santos A."/>
            <person name="Correia C.B."/>
            <person name="Saraiva M."/>
            <person name="Menard A."/>
            <person name="Vieira L."/>
            <person name="Sampaio D.A."/>
            <person name="Gomes J.P."/>
            <person name="Oleastro M."/>
        </authorList>
    </citation>
    <scope>NUCLEOTIDE SEQUENCE [LARGE SCALE GENOMIC DNA]</scope>
    <source>
        <strain evidence="10 12">229334/12</strain>
    </source>
</reference>
<keyword evidence="3 9" id="KW-0540">Nuclease</keyword>
<evidence type="ECO:0000256" key="5">
    <source>
        <dbReference type="ARBA" id="ARBA00022759"/>
    </source>
</evidence>
<accession>A0A0N0LSJ9</accession>
<feature type="binding site" evidence="9">
    <location>
        <position position="14"/>
    </location>
    <ligand>
        <name>Mg(2+)</name>
        <dbReference type="ChEBI" id="CHEBI:18420"/>
        <note>catalytic</note>
    </ligand>
</feature>
<evidence type="ECO:0000256" key="2">
    <source>
        <dbReference type="ARBA" id="ARBA00009959"/>
    </source>
</evidence>
<organism evidence="10 12">
    <name type="scientific">Helicobacter pullorum</name>
    <dbReference type="NCBI Taxonomy" id="35818"/>
    <lineage>
        <taxon>Bacteria</taxon>
        <taxon>Pseudomonadati</taxon>
        <taxon>Campylobacterota</taxon>
        <taxon>Epsilonproteobacteria</taxon>
        <taxon>Campylobacterales</taxon>
        <taxon>Helicobacteraceae</taxon>
        <taxon>Helicobacter</taxon>
    </lineage>
</organism>
<dbReference type="RefSeq" id="WP_040500077.1">
    <property type="nucleotide sequence ID" value="NZ_CABKNZ010000040.1"/>
</dbReference>
<dbReference type="GO" id="GO:0051607">
    <property type="term" value="P:defense response to virus"/>
    <property type="evidence" value="ECO:0007669"/>
    <property type="project" value="UniProtKB-UniRule"/>
</dbReference>
<evidence type="ECO:0000313" key="10">
    <source>
        <dbReference type="EMBL" id="KPH54851.1"/>
    </source>
</evidence>
<dbReference type="AlphaFoldDB" id="A0A0N0LSJ9"/>
<evidence type="ECO:0000256" key="4">
    <source>
        <dbReference type="ARBA" id="ARBA00022723"/>
    </source>
</evidence>
<dbReference type="HAMAP" id="MF_01471">
    <property type="entry name" value="Cas2"/>
    <property type="match status" value="1"/>
</dbReference>
<reference evidence="11 13" key="2">
    <citation type="submission" date="2018-06" db="EMBL/GenBank/DDBJ databases">
        <authorList>
            <consortium name="Pathogen Informatics"/>
            <person name="Doyle S."/>
        </authorList>
    </citation>
    <scope>NUCLEOTIDE SEQUENCE [LARGE SCALE GENOMIC DNA]</scope>
    <source>
        <strain evidence="11 13">NCTC13156</strain>
    </source>
</reference>
<evidence type="ECO:0000256" key="3">
    <source>
        <dbReference type="ARBA" id="ARBA00022722"/>
    </source>
</evidence>
<dbReference type="NCBIfam" id="TIGR01573">
    <property type="entry name" value="cas2"/>
    <property type="match status" value="1"/>
</dbReference>
<keyword evidence="8 9" id="KW-0051">Antiviral defense</keyword>
<protein>
    <recommendedName>
        <fullName evidence="9">CRISPR-associated endoribonuclease Cas2</fullName>
        <ecNumber evidence="9">3.1.-.-</ecNumber>
    </recommendedName>
</protein>
<dbReference type="CDD" id="cd09638">
    <property type="entry name" value="Cas2_I_II_III"/>
    <property type="match status" value="1"/>
</dbReference>
<gene>
    <name evidence="9 11" type="primary">cas2</name>
    <name evidence="10" type="ORF">HPU229334_11375</name>
    <name evidence="11" type="ORF">NCTC13156_00372</name>
</gene>
<dbReference type="Pfam" id="PF09827">
    <property type="entry name" value="CRISPR_Cas2"/>
    <property type="match status" value="1"/>
</dbReference>
<dbReference type="InterPro" id="IPR019199">
    <property type="entry name" value="Virulence_VapD/CRISPR_Cas2"/>
</dbReference>
<dbReference type="SUPFAM" id="SSF143430">
    <property type="entry name" value="TTP0101/SSO1404-like"/>
    <property type="match status" value="1"/>
</dbReference>
<evidence type="ECO:0000313" key="11">
    <source>
        <dbReference type="EMBL" id="STQ87553.1"/>
    </source>
</evidence>
<evidence type="ECO:0000256" key="8">
    <source>
        <dbReference type="ARBA" id="ARBA00023118"/>
    </source>
</evidence>
<dbReference type="GO" id="GO:0004521">
    <property type="term" value="F:RNA endonuclease activity"/>
    <property type="evidence" value="ECO:0007669"/>
    <property type="project" value="InterPro"/>
</dbReference>
<proteinExistence type="inferred from homology"/>
<keyword evidence="4 9" id="KW-0479">Metal-binding</keyword>
<comment type="cofactor">
    <cofactor evidence="1 9">
        <name>Mg(2+)</name>
        <dbReference type="ChEBI" id="CHEBI:18420"/>
    </cofactor>
</comment>